<reference evidence="4 6" key="1">
    <citation type="submission" date="2015-03" db="EMBL/GenBank/DDBJ databases">
        <authorList>
            <consortium name="Pathogen Informatics"/>
            <person name="Murphy D."/>
        </authorList>
    </citation>
    <scope>NUCLEOTIDE SEQUENCE [LARGE SCALE GENOMIC DNA]</scope>
    <source>
        <strain evidence="4 6">IP08791</strain>
    </source>
</reference>
<dbReference type="InterPro" id="IPR010203">
    <property type="entry name" value="RraA"/>
</dbReference>
<dbReference type="InterPro" id="IPR005493">
    <property type="entry name" value="RraA/RraA-like"/>
</dbReference>
<dbReference type="GO" id="GO:0019899">
    <property type="term" value="F:enzyme binding"/>
    <property type="evidence" value="ECO:0007669"/>
    <property type="project" value="UniProtKB-UniRule"/>
</dbReference>
<organism evidence="5 7">
    <name type="scientific">Yersinia aldovae</name>
    <dbReference type="NCBI Taxonomy" id="29483"/>
    <lineage>
        <taxon>Bacteria</taxon>
        <taxon>Pseudomonadati</taxon>
        <taxon>Pseudomonadota</taxon>
        <taxon>Gammaproteobacteria</taxon>
        <taxon>Enterobacterales</taxon>
        <taxon>Yersiniaceae</taxon>
        <taxon>Yersinia</taxon>
    </lineage>
</organism>
<dbReference type="SUPFAM" id="SSF89562">
    <property type="entry name" value="RraA-like"/>
    <property type="match status" value="1"/>
</dbReference>
<evidence type="ECO:0000256" key="2">
    <source>
        <dbReference type="HAMAP-Rule" id="MF_00471"/>
    </source>
</evidence>
<dbReference type="Pfam" id="PF03737">
    <property type="entry name" value="RraA-like"/>
    <property type="match status" value="1"/>
</dbReference>
<dbReference type="InterPro" id="IPR014339">
    <property type="entry name" value="RraA_gpbac"/>
</dbReference>
<dbReference type="NCBIfam" id="TIGR01935">
    <property type="entry name" value="NOT-MenG"/>
    <property type="match status" value="1"/>
</dbReference>
<comment type="subcellular location">
    <subcellularLocation>
        <location evidence="2">Cytoplasm</location>
    </subcellularLocation>
</comment>
<keyword evidence="1 2" id="KW-0963">Cytoplasm</keyword>
<dbReference type="NCBIfam" id="NF006875">
    <property type="entry name" value="PRK09372.1"/>
    <property type="match status" value="1"/>
</dbReference>
<dbReference type="GO" id="GO:1902369">
    <property type="term" value="P:negative regulation of RNA catabolic process"/>
    <property type="evidence" value="ECO:0007669"/>
    <property type="project" value="TreeGrafter"/>
</dbReference>
<dbReference type="EMBL" id="CQEJ01000021">
    <property type="protein sequence ID" value="CNL52439.1"/>
    <property type="molecule type" value="Genomic_DNA"/>
</dbReference>
<keyword evidence="6" id="KW-1185">Reference proteome</keyword>
<dbReference type="HAMAP" id="MF_00471">
    <property type="entry name" value="RraA"/>
    <property type="match status" value="1"/>
</dbReference>
<dbReference type="GO" id="GO:0060698">
    <property type="term" value="F:endoribonuclease inhibitor activity"/>
    <property type="evidence" value="ECO:0007669"/>
    <property type="project" value="UniProtKB-UniRule"/>
</dbReference>
<dbReference type="InterPro" id="IPR036704">
    <property type="entry name" value="RraA/RraA-like_sf"/>
</dbReference>
<dbReference type="eggNOG" id="COG0684">
    <property type="taxonomic scope" value="Bacteria"/>
</dbReference>
<dbReference type="STRING" id="1453495.AT01_2380"/>
<dbReference type="CDD" id="cd16841">
    <property type="entry name" value="RraA_family"/>
    <property type="match status" value="1"/>
</dbReference>
<dbReference type="PANTHER" id="PTHR33254">
    <property type="entry name" value="4-HYDROXY-4-METHYL-2-OXOGLUTARATE ALDOLASE 3-RELATED"/>
    <property type="match status" value="1"/>
</dbReference>
<comment type="function">
    <text evidence="2">Globally modulates RNA abundance by binding to RNase E (Rne) and regulating its endonucleolytic activity. Can modulate Rne action in a substrate-dependent manner by altering the composition of the degradosome. Modulates RNA-binding and helicase activities of the degradosome.</text>
</comment>
<feature type="binding site" evidence="3">
    <location>
        <position position="125"/>
    </location>
    <ligand>
        <name>substrate</name>
    </ligand>
</feature>
<evidence type="ECO:0000256" key="3">
    <source>
        <dbReference type="PIRSR" id="PIRSR605493-1"/>
    </source>
</evidence>
<sequence>MNLTIDDFANSRQKGIYLPSQPQPDVNPMKYDTSDLCDIYHEEVNVVEPLFSNFGGRTSFGGKITTVKCFEDNGLLFDLLEEDGLGRVLVVDGGGSVRRALIDAELAQLALDHNWEGIVVYGAVRQVDDLAELDIGIQAMAAIPVGAADEGVGESDIRVNFGGVTFFSGDHLYVDNTGIILSEEPLDIE</sequence>
<comment type="similarity">
    <text evidence="2">Belongs to the RraA family.</text>
</comment>
<evidence type="ECO:0000313" key="6">
    <source>
        <dbReference type="Proteomes" id="UP000038647"/>
    </source>
</evidence>
<evidence type="ECO:0000313" key="4">
    <source>
        <dbReference type="EMBL" id="CNL46406.1"/>
    </source>
</evidence>
<comment type="subunit">
    <text evidence="2">Homotrimer. Binds to both RNA-binding sites in the C-terminal region of Rne and to RhlB.</text>
</comment>
<dbReference type="PANTHER" id="PTHR33254:SF29">
    <property type="entry name" value="REGULATOR OF RIBONUCLEASE ACTIVITY A"/>
    <property type="match status" value="1"/>
</dbReference>
<evidence type="ECO:0000313" key="5">
    <source>
        <dbReference type="EMBL" id="CNL52439.1"/>
    </source>
</evidence>
<accession>A0A0T9UN30</accession>
<dbReference type="EMBL" id="CQEH01000017">
    <property type="protein sequence ID" value="CNL46406.1"/>
    <property type="molecule type" value="Genomic_DNA"/>
</dbReference>
<reference evidence="5 7" key="2">
    <citation type="submission" date="2015-03" db="EMBL/GenBank/DDBJ databases">
        <authorList>
            <person name="Murphy D."/>
        </authorList>
    </citation>
    <scope>NUCLEOTIDE SEQUENCE [LARGE SCALE GENOMIC DNA]</scope>
    <source>
        <strain evidence="5 7">IP06005</strain>
    </source>
</reference>
<dbReference type="NCBIfam" id="TIGR02998">
    <property type="entry name" value="RraA_entero"/>
    <property type="match status" value="1"/>
</dbReference>
<dbReference type="Proteomes" id="UP000041595">
    <property type="component" value="Unassembled WGS sequence"/>
</dbReference>
<name>A0A0T9UN30_YERAL</name>
<dbReference type="GO" id="GO:0005829">
    <property type="term" value="C:cytosol"/>
    <property type="evidence" value="ECO:0007669"/>
    <property type="project" value="TreeGrafter"/>
</dbReference>
<evidence type="ECO:0000256" key="1">
    <source>
        <dbReference type="ARBA" id="ARBA00022490"/>
    </source>
</evidence>
<dbReference type="Gene3D" id="3.50.30.40">
    <property type="entry name" value="Ribonuclease E inhibitor RraA/RraA-like"/>
    <property type="match status" value="1"/>
</dbReference>
<proteinExistence type="inferred from homology"/>
<dbReference type="Proteomes" id="UP000038647">
    <property type="component" value="Unassembled WGS sequence"/>
</dbReference>
<dbReference type="AlphaFoldDB" id="A0A0T9UN30"/>
<evidence type="ECO:0000313" key="7">
    <source>
        <dbReference type="Proteomes" id="UP000041595"/>
    </source>
</evidence>
<protein>
    <recommendedName>
        <fullName evidence="2">Regulator of ribonuclease activity A</fullName>
    </recommendedName>
</protein>
<gene>
    <name evidence="5" type="primary">menG</name>
    <name evidence="2" type="synonym">rraA</name>
    <name evidence="5" type="ORF">ERS137965_03287</name>
    <name evidence="4" type="ORF">ERS137966_03309</name>
</gene>